<feature type="domain" description="Coenzyme Q-binding protein COQ10 START" evidence="2">
    <location>
        <begin position="10"/>
        <end position="135"/>
    </location>
</feature>
<gene>
    <name evidence="3" type="ORF">B5C34_10955</name>
</gene>
<evidence type="ECO:0000259" key="2">
    <source>
        <dbReference type="Pfam" id="PF03364"/>
    </source>
</evidence>
<name>A0A219B851_9SPHN</name>
<sequence length="162" mass="18614">MPRHKEVRHLPYSPTQMFDLVADVGGYEEFLPWVVATRVRSRSETELVADLMVGFRMVRETFTSKVALDRPHHIHVDYLDGPLRYLKNDWRFDVADDGGTDICFFVDFEFKQKLFERLAGSFFHEAFRRMVAAFEKRARDVYGAPEAQSDSGSSSSSAHSTA</sequence>
<dbReference type="InterPro" id="IPR023393">
    <property type="entry name" value="START-like_dom_sf"/>
</dbReference>
<accession>A0A219B851</accession>
<dbReference type="Proteomes" id="UP000198462">
    <property type="component" value="Unassembled WGS sequence"/>
</dbReference>
<dbReference type="PANTHER" id="PTHR12901">
    <property type="entry name" value="SPERM PROTEIN HOMOLOG"/>
    <property type="match status" value="1"/>
</dbReference>
<dbReference type="CDD" id="cd07813">
    <property type="entry name" value="COQ10p_like"/>
    <property type="match status" value="1"/>
</dbReference>
<evidence type="ECO:0000256" key="1">
    <source>
        <dbReference type="ARBA" id="ARBA00008918"/>
    </source>
</evidence>
<dbReference type="RefSeq" id="WP_088712627.1">
    <property type="nucleotide sequence ID" value="NZ_NFZT01000001.1"/>
</dbReference>
<dbReference type="GO" id="GO:0048039">
    <property type="term" value="F:ubiquinone binding"/>
    <property type="evidence" value="ECO:0007669"/>
    <property type="project" value="InterPro"/>
</dbReference>
<keyword evidence="4" id="KW-1185">Reference proteome</keyword>
<dbReference type="EMBL" id="NFZT01000001">
    <property type="protein sequence ID" value="OWV33928.1"/>
    <property type="molecule type" value="Genomic_DNA"/>
</dbReference>
<keyword evidence="3" id="KW-0830">Ubiquinone</keyword>
<protein>
    <submittedName>
        <fullName evidence="3">Ubiquinone-binding protein</fullName>
    </submittedName>
</protein>
<dbReference type="PANTHER" id="PTHR12901:SF10">
    <property type="entry name" value="COENZYME Q-BINDING PROTEIN COQ10, MITOCHONDRIAL"/>
    <property type="match status" value="1"/>
</dbReference>
<evidence type="ECO:0000313" key="4">
    <source>
        <dbReference type="Proteomes" id="UP000198462"/>
    </source>
</evidence>
<reference evidence="4" key="1">
    <citation type="submission" date="2017-05" db="EMBL/GenBank/DDBJ databases">
        <authorList>
            <person name="Lin X."/>
        </authorList>
    </citation>
    <scope>NUCLEOTIDE SEQUENCE [LARGE SCALE GENOMIC DNA]</scope>
    <source>
        <strain evidence="4">JLT2012</strain>
    </source>
</reference>
<dbReference type="GO" id="GO:0045333">
    <property type="term" value="P:cellular respiration"/>
    <property type="evidence" value="ECO:0007669"/>
    <property type="project" value="InterPro"/>
</dbReference>
<dbReference type="Pfam" id="PF03364">
    <property type="entry name" value="Polyketide_cyc"/>
    <property type="match status" value="1"/>
</dbReference>
<comment type="caution">
    <text evidence="3">The sequence shown here is derived from an EMBL/GenBank/DDBJ whole genome shotgun (WGS) entry which is preliminary data.</text>
</comment>
<proteinExistence type="inferred from homology"/>
<dbReference type="SUPFAM" id="SSF55961">
    <property type="entry name" value="Bet v1-like"/>
    <property type="match status" value="1"/>
</dbReference>
<dbReference type="AlphaFoldDB" id="A0A219B851"/>
<dbReference type="InterPro" id="IPR044996">
    <property type="entry name" value="COQ10-like"/>
</dbReference>
<evidence type="ECO:0000313" key="3">
    <source>
        <dbReference type="EMBL" id="OWV33928.1"/>
    </source>
</evidence>
<comment type="similarity">
    <text evidence="1">Belongs to the ribosome association toxin RatA family.</text>
</comment>
<organism evidence="3 4">
    <name type="scientific">Pacificimonas flava</name>
    <dbReference type="NCBI Taxonomy" id="1234595"/>
    <lineage>
        <taxon>Bacteria</taxon>
        <taxon>Pseudomonadati</taxon>
        <taxon>Pseudomonadota</taxon>
        <taxon>Alphaproteobacteria</taxon>
        <taxon>Sphingomonadales</taxon>
        <taxon>Sphingosinicellaceae</taxon>
        <taxon>Pacificimonas</taxon>
    </lineage>
</organism>
<dbReference type="OrthoDB" id="9804759at2"/>
<dbReference type="Gene3D" id="3.30.530.20">
    <property type="match status" value="1"/>
</dbReference>
<dbReference type="InterPro" id="IPR005031">
    <property type="entry name" value="COQ10_START"/>
</dbReference>